<sequence length="240" mass="24780">MVVGAAVFVLVLVLLQALGPLGIDTRSLAGTLLVAMGVALLAGGGVYVLIRLPLERAHESQLASLAAGAAQSQRITTDSLTGLLNRQGITASLLEAMAHAERYGNPLSVALVAIDNMAGAQQAAGRKTADRLVQSVANLFGEALRLPDRVGRYGEDEFLAVLPQAALKDAAKIAERIRANTTAIQLTIAGKKVSGTLSIGVVRFRKGEDLERLLARASEVLAKARAAGGNRVASAGTKAG</sequence>
<dbReference type="InterPro" id="IPR043128">
    <property type="entry name" value="Rev_trsase/Diguanyl_cyclase"/>
</dbReference>
<feature type="domain" description="GGDEF" evidence="4">
    <location>
        <begin position="105"/>
        <end position="237"/>
    </location>
</feature>
<dbReference type="EC" id="2.7.7.65" evidence="1"/>
<dbReference type="AlphaFoldDB" id="A0A1F6TEF9"/>
<comment type="catalytic activity">
    <reaction evidence="2">
        <text>2 GTP = 3',3'-c-di-GMP + 2 diphosphate</text>
        <dbReference type="Rhea" id="RHEA:24898"/>
        <dbReference type="ChEBI" id="CHEBI:33019"/>
        <dbReference type="ChEBI" id="CHEBI:37565"/>
        <dbReference type="ChEBI" id="CHEBI:58805"/>
        <dbReference type="EC" id="2.7.7.65"/>
    </reaction>
</comment>
<dbReference type="Gene3D" id="3.30.70.270">
    <property type="match status" value="1"/>
</dbReference>
<evidence type="ECO:0000259" key="4">
    <source>
        <dbReference type="PROSITE" id="PS50887"/>
    </source>
</evidence>
<organism evidence="5 6">
    <name type="scientific">Candidatus Muproteobacteria bacterium RBG_16_64_11</name>
    <dbReference type="NCBI Taxonomy" id="1817758"/>
    <lineage>
        <taxon>Bacteria</taxon>
        <taxon>Pseudomonadati</taxon>
        <taxon>Pseudomonadota</taxon>
        <taxon>Candidatus Muproteobacteria</taxon>
    </lineage>
</organism>
<gene>
    <name evidence="5" type="ORF">A2150_05175</name>
</gene>
<dbReference type="PANTHER" id="PTHR45138:SF9">
    <property type="entry name" value="DIGUANYLATE CYCLASE DGCM-RELATED"/>
    <property type="match status" value="1"/>
</dbReference>
<feature type="transmembrane region" description="Helical" evidence="3">
    <location>
        <begin position="27"/>
        <end position="50"/>
    </location>
</feature>
<dbReference type="PROSITE" id="PS50887">
    <property type="entry name" value="GGDEF"/>
    <property type="match status" value="1"/>
</dbReference>
<dbReference type="GO" id="GO:0005886">
    <property type="term" value="C:plasma membrane"/>
    <property type="evidence" value="ECO:0007669"/>
    <property type="project" value="TreeGrafter"/>
</dbReference>
<dbReference type="GO" id="GO:0052621">
    <property type="term" value="F:diguanylate cyclase activity"/>
    <property type="evidence" value="ECO:0007669"/>
    <property type="project" value="UniProtKB-EC"/>
</dbReference>
<dbReference type="CDD" id="cd01949">
    <property type="entry name" value="GGDEF"/>
    <property type="match status" value="1"/>
</dbReference>
<evidence type="ECO:0000313" key="6">
    <source>
        <dbReference type="Proteomes" id="UP000177925"/>
    </source>
</evidence>
<comment type="caution">
    <text evidence="5">The sequence shown here is derived from an EMBL/GenBank/DDBJ whole genome shotgun (WGS) entry which is preliminary data.</text>
</comment>
<proteinExistence type="predicted"/>
<dbReference type="SUPFAM" id="SSF55073">
    <property type="entry name" value="Nucleotide cyclase"/>
    <property type="match status" value="1"/>
</dbReference>
<keyword evidence="3" id="KW-0812">Transmembrane</keyword>
<dbReference type="SMART" id="SM00267">
    <property type="entry name" value="GGDEF"/>
    <property type="match status" value="1"/>
</dbReference>
<evidence type="ECO:0000313" key="5">
    <source>
        <dbReference type="EMBL" id="OGI43482.1"/>
    </source>
</evidence>
<dbReference type="PANTHER" id="PTHR45138">
    <property type="entry name" value="REGULATORY COMPONENTS OF SENSORY TRANSDUCTION SYSTEM"/>
    <property type="match status" value="1"/>
</dbReference>
<dbReference type="InterPro" id="IPR000160">
    <property type="entry name" value="GGDEF_dom"/>
</dbReference>
<dbReference type="InterPro" id="IPR050469">
    <property type="entry name" value="Diguanylate_Cyclase"/>
</dbReference>
<keyword evidence="3" id="KW-1133">Transmembrane helix</keyword>
<accession>A0A1F6TEF9</accession>
<dbReference type="GO" id="GO:0043709">
    <property type="term" value="P:cell adhesion involved in single-species biofilm formation"/>
    <property type="evidence" value="ECO:0007669"/>
    <property type="project" value="TreeGrafter"/>
</dbReference>
<keyword evidence="3" id="KW-0472">Membrane</keyword>
<protein>
    <recommendedName>
        <fullName evidence="1">diguanylate cyclase</fullName>
        <ecNumber evidence="1">2.7.7.65</ecNumber>
    </recommendedName>
</protein>
<dbReference type="Proteomes" id="UP000177925">
    <property type="component" value="Unassembled WGS sequence"/>
</dbReference>
<dbReference type="EMBL" id="MFSS01000054">
    <property type="protein sequence ID" value="OGI43482.1"/>
    <property type="molecule type" value="Genomic_DNA"/>
</dbReference>
<name>A0A1F6TEF9_9PROT</name>
<evidence type="ECO:0000256" key="3">
    <source>
        <dbReference type="SAM" id="Phobius"/>
    </source>
</evidence>
<reference evidence="5 6" key="1">
    <citation type="journal article" date="2016" name="Nat. Commun.">
        <title>Thousands of microbial genomes shed light on interconnected biogeochemical processes in an aquifer system.</title>
        <authorList>
            <person name="Anantharaman K."/>
            <person name="Brown C.T."/>
            <person name="Hug L.A."/>
            <person name="Sharon I."/>
            <person name="Castelle C.J."/>
            <person name="Probst A.J."/>
            <person name="Thomas B.C."/>
            <person name="Singh A."/>
            <person name="Wilkins M.J."/>
            <person name="Karaoz U."/>
            <person name="Brodie E.L."/>
            <person name="Williams K.H."/>
            <person name="Hubbard S.S."/>
            <person name="Banfield J.F."/>
        </authorList>
    </citation>
    <scope>NUCLEOTIDE SEQUENCE [LARGE SCALE GENOMIC DNA]</scope>
</reference>
<dbReference type="STRING" id="1817758.A2150_05175"/>
<dbReference type="Pfam" id="PF00990">
    <property type="entry name" value="GGDEF"/>
    <property type="match status" value="1"/>
</dbReference>
<dbReference type="InterPro" id="IPR029787">
    <property type="entry name" value="Nucleotide_cyclase"/>
</dbReference>
<dbReference type="GO" id="GO:1902201">
    <property type="term" value="P:negative regulation of bacterial-type flagellum-dependent cell motility"/>
    <property type="evidence" value="ECO:0007669"/>
    <property type="project" value="TreeGrafter"/>
</dbReference>
<evidence type="ECO:0000256" key="2">
    <source>
        <dbReference type="ARBA" id="ARBA00034247"/>
    </source>
</evidence>
<dbReference type="NCBIfam" id="TIGR00254">
    <property type="entry name" value="GGDEF"/>
    <property type="match status" value="1"/>
</dbReference>
<evidence type="ECO:0000256" key="1">
    <source>
        <dbReference type="ARBA" id="ARBA00012528"/>
    </source>
</evidence>